<protein>
    <submittedName>
        <fullName evidence="1">Uncharacterized protein</fullName>
    </submittedName>
</protein>
<gene>
    <name evidence="1" type="ORF">A2441_00370</name>
</gene>
<accession>A0A1G2QB28</accession>
<name>A0A1G2QB28_9BACT</name>
<evidence type="ECO:0000313" key="1">
    <source>
        <dbReference type="EMBL" id="OHA57182.1"/>
    </source>
</evidence>
<dbReference type="AlphaFoldDB" id="A0A1G2QB28"/>
<reference evidence="1 2" key="1">
    <citation type="journal article" date="2016" name="Nat. Commun.">
        <title>Thousands of microbial genomes shed light on interconnected biogeochemical processes in an aquifer system.</title>
        <authorList>
            <person name="Anantharaman K."/>
            <person name="Brown C.T."/>
            <person name="Hug L.A."/>
            <person name="Sharon I."/>
            <person name="Castelle C.J."/>
            <person name="Probst A.J."/>
            <person name="Thomas B.C."/>
            <person name="Singh A."/>
            <person name="Wilkins M.J."/>
            <person name="Karaoz U."/>
            <person name="Brodie E.L."/>
            <person name="Williams K.H."/>
            <person name="Hubbard S.S."/>
            <person name="Banfield J.F."/>
        </authorList>
    </citation>
    <scope>NUCLEOTIDE SEQUENCE [LARGE SCALE GENOMIC DNA]</scope>
</reference>
<evidence type="ECO:0000313" key="2">
    <source>
        <dbReference type="Proteomes" id="UP000178226"/>
    </source>
</evidence>
<dbReference type="EMBL" id="MHTE01000011">
    <property type="protein sequence ID" value="OHA57182.1"/>
    <property type="molecule type" value="Genomic_DNA"/>
</dbReference>
<sequence length="97" mass="10983">MNLVDFRRLGSTAQEALQKVKGKIDLLGEMSVTRRVEAVRAWKSSLVYQQYLQLGRESIEQGKPISLVVSNHQTLGDQVLTEDEFTAIADFNAKLRF</sequence>
<organism evidence="1 2">
    <name type="scientific">Candidatus Veblenbacteria bacterium RIFOXYC2_FULL_42_11</name>
    <dbReference type="NCBI Taxonomy" id="1802428"/>
    <lineage>
        <taxon>Bacteria</taxon>
        <taxon>Candidatus Vebleniibacteriota</taxon>
    </lineage>
</organism>
<dbReference type="Proteomes" id="UP000178226">
    <property type="component" value="Unassembled WGS sequence"/>
</dbReference>
<comment type="caution">
    <text evidence="1">The sequence shown here is derived from an EMBL/GenBank/DDBJ whole genome shotgun (WGS) entry which is preliminary data.</text>
</comment>
<proteinExistence type="predicted"/>